<name>A0A1N7CQN7_9BACI</name>
<evidence type="ECO:0000313" key="5">
    <source>
        <dbReference type="EMBL" id="OXS73420.1"/>
    </source>
</evidence>
<dbReference type="RefSeq" id="WP_045852405.1">
    <property type="nucleotide sequence ID" value="NZ_FTLX01000015.1"/>
</dbReference>
<dbReference type="SUPFAM" id="SSF53822">
    <property type="entry name" value="Periplasmic binding protein-like I"/>
    <property type="match status" value="1"/>
</dbReference>
<dbReference type="OrthoDB" id="9788209at2"/>
<dbReference type="AlphaFoldDB" id="A0A1N7CQN7"/>
<dbReference type="InterPro" id="IPR028082">
    <property type="entry name" value="Peripla_BP_I"/>
</dbReference>
<keyword evidence="3" id="KW-0804">Transcription</keyword>
<dbReference type="PANTHER" id="PTHR30146:SF109">
    <property type="entry name" value="HTH-TYPE TRANSCRIPTIONAL REGULATOR GALS"/>
    <property type="match status" value="1"/>
</dbReference>
<dbReference type="EMBL" id="FTLX01000015">
    <property type="protein sequence ID" value="SIR65913.1"/>
    <property type="molecule type" value="Genomic_DNA"/>
</dbReference>
<dbReference type="CDD" id="cd06294">
    <property type="entry name" value="PBP1_MalR-like"/>
    <property type="match status" value="1"/>
</dbReference>
<dbReference type="Proteomes" id="UP000215545">
    <property type="component" value="Unassembled WGS sequence"/>
</dbReference>
<evidence type="ECO:0000256" key="3">
    <source>
        <dbReference type="ARBA" id="ARBA00023163"/>
    </source>
</evidence>
<organism evidence="6 7">
    <name type="scientific">Domibacillus enclensis</name>
    <dbReference type="NCBI Taxonomy" id="1017273"/>
    <lineage>
        <taxon>Bacteria</taxon>
        <taxon>Bacillati</taxon>
        <taxon>Bacillota</taxon>
        <taxon>Bacilli</taxon>
        <taxon>Bacillales</taxon>
        <taxon>Bacillaceae</taxon>
        <taxon>Domibacillus</taxon>
    </lineage>
</organism>
<evidence type="ECO:0000259" key="4">
    <source>
        <dbReference type="PROSITE" id="PS50932"/>
    </source>
</evidence>
<evidence type="ECO:0000256" key="2">
    <source>
        <dbReference type="ARBA" id="ARBA00023125"/>
    </source>
</evidence>
<dbReference type="Gene3D" id="3.40.50.2300">
    <property type="match status" value="2"/>
</dbReference>
<reference evidence="6 7" key="1">
    <citation type="submission" date="2017-01" db="EMBL/GenBank/DDBJ databases">
        <authorList>
            <person name="Mah S.A."/>
            <person name="Swanson W.J."/>
            <person name="Moy G.W."/>
            <person name="Vacquier V.D."/>
        </authorList>
    </citation>
    <scope>NUCLEOTIDE SEQUENCE [LARGE SCALE GENOMIC DNA]</scope>
    <source>
        <strain evidence="6 7">NIO-1016</strain>
    </source>
</reference>
<feature type="domain" description="HTH lacI-type" evidence="4">
    <location>
        <begin position="3"/>
        <end position="57"/>
    </location>
</feature>
<dbReference type="SUPFAM" id="SSF47413">
    <property type="entry name" value="lambda repressor-like DNA-binding domains"/>
    <property type="match status" value="1"/>
</dbReference>
<reference evidence="5" key="3">
    <citation type="submission" date="2017-03" db="EMBL/GenBank/DDBJ databases">
        <authorList>
            <person name="Dastager S.G."/>
            <person name="Neurgaonkar P.S."/>
            <person name="Dharne M.S."/>
        </authorList>
    </citation>
    <scope>NUCLEOTIDE SEQUENCE</scope>
    <source>
        <strain evidence="5">DSM 25145</strain>
    </source>
</reference>
<dbReference type="Proteomes" id="UP000186385">
    <property type="component" value="Unassembled WGS sequence"/>
</dbReference>
<sequence length="344" mass="38820">MAVTIKDVAKRAQVAPSTVSRVIADHPKITQETKEKVRKIMQELGYHPNLLARKLVTQSSQTIGIIRKTSSKHSLSDPFFPAALQGMSDLLHQKEYSILMTSGESDEDIYREVVNMVQGKSVDGMIMLYSQDEDPVLKLLLEQKFPFVMIGKPTEHIDRVMYVDNDNVKAARDITDYLIRAGHQHIAYVGGDPRFEVHKDREQGYKQALKLANIQTSMLFRKEVSREAARETISEMLKMSPRPTAIVTTDELMAMSLLSALYEQQIRVPDEMSITTFMDSMLSELSSPPMTTVDIHAFQLGYEAAKTLVDLLENPNMMKRNILVPTSIVVRESCEKISENEAIG</sequence>
<dbReference type="PANTHER" id="PTHR30146">
    <property type="entry name" value="LACI-RELATED TRANSCRIPTIONAL REPRESSOR"/>
    <property type="match status" value="1"/>
</dbReference>
<dbReference type="CDD" id="cd01392">
    <property type="entry name" value="HTH_LacI"/>
    <property type="match status" value="1"/>
</dbReference>
<dbReference type="SMART" id="SM00354">
    <property type="entry name" value="HTH_LACI"/>
    <property type="match status" value="1"/>
</dbReference>
<evidence type="ECO:0000256" key="1">
    <source>
        <dbReference type="ARBA" id="ARBA00023015"/>
    </source>
</evidence>
<keyword evidence="1" id="KW-0805">Transcription regulation</keyword>
<dbReference type="InterPro" id="IPR010982">
    <property type="entry name" value="Lambda_DNA-bd_dom_sf"/>
</dbReference>
<keyword evidence="8" id="KW-1185">Reference proteome</keyword>
<dbReference type="STRING" id="1017273.SAMN05443094_11513"/>
<dbReference type="InterPro" id="IPR000843">
    <property type="entry name" value="HTH_LacI"/>
</dbReference>
<dbReference type="GO" id="GO:0003700">
    <property type="term" value="F:DNA-binding transcription factor activity"/>
    <property type="evidence" value="ECO:0007669"/>
    <property type="project" value="TreeGrafter"/>
</dbReference>
<evidence type="ECO:0000313" key="7">
    <source>
        <dbReference type="Proteomes" id="UP000186385"/>
    </source>
</evidence>
<evidence type="ECO:0000313" key="6">
    <source>
        <dbReference type="EMBL" id="SIR65913.1"/>
    </source>
</evidence>
<proteinExistence type="predicted"/>
<reference evidence="8" key="2">
    <citation type="submission" date="2017-03" db="EMBL/GenBank/DDBJ databases">
        <title>Bacillus sp. V-88(T) DSM27956, whole genome shotgun sequencing project.</title>
        <authorList>
            <person name="Dastager S.G."/>
            <person name="Neurgaonkar P.S."/>
            <person name="Dharne M.S."/>
        </authorList>
    </citation>
    <scope>NUCLEOTIDE SEQUENCE [LARGE SCALE GENOMIC DNA]</scope>
    <source>
        <strain evidence="8">DSM 25145</strain>
    </source>
</reference>
<dbReference type="Pfam" id="PF13377">
    <property type="entry name" value="Peripla_BP_3"/>
    <property type="match status" value="1"/>
</dbReference>
<dbReference type="PROSITE" id="PS50932">
    <property type="entry name" value="HTH_LACI_2"/>
    <property type="match status" value="1"/>
</dbReference>
<dbReference type="GO" id="GO:0000976">
    <property type="term" value="F:transcription cis-regulatory region binding"/>
    <property type="evidence" value="ECO:0007669"/>
    <property type="project" value="TreeGrafter"/>
</dbReference>
<keyword evidence="2" id="KW-0238">DNA-binding</keyword>
<dbReference type="EMBL" id="MWSK01000015">
    <property type="protein sequence ID" value="OXS73420.1"/>
    <property type="molecule type" value="Genomic_DNA"/>
</dbReference>
<dbReference type="Gene3D" id="1.10.260.40">
    <property type="entry name" value="lambda repressor-like DNA-binding domains"/>
    <property type="match status" value="1"/>
</dbReference>
<dbReference type="InterPro" id="IPR046335">
    <property type="entry name" value="LacI/GalR-like_sensor"/>
</dbReference>
<gene>
    <name evidence="5" type="ORF">B1B05_18410</name>
    <name evidence="6" type="ORF">SAMN05443094_11513</name>
</gene>
<evidence type="ECO:0000313" key="8">
    <source>
        <dbReference type="Proteomes" id="UP000215545"/>
    </source>
</evidence>
<protein>
    <submittedName>
        <fullName evidence="5">LacI family transcriptional regulator</fullName>
    </submittedName>
    <submittedName>
        <fullName evidence="6">Transcriptional regulator, LacI family</fullName>
    </submittedName>
</protein>
<dbReference type="Pfam" id="PF00356">
    <property type="entry name" value="LacI"/>
    <property type="match status" value="1"/>
</dbReference>
<accession>A0A1N7CQN7</accession>